<dbReference type="EMBL" id="CP050804">
    <property type="protein sequence ID" value="QJC21498.1"/>
    <property type="molecule type" value="Genomic_DNA"/>
</dbReference>
<dbReference type="InterPro" id="IPR014593">
    <property type="entry name" value="UCP034961_SH3_2"/>
</dbReference>
<dbReference type="InterPro" id="IPR036028">
    <property type="entry name" value="SH3-like_dom_sf"/>
</dbReference>
<reference evidence="3 4" key="1">
    <citation type="submission" date="2020-03" db="EMBL/GenBank/DDBJ databases">
        <title>Complete genome of Arcanobacterium buesumensis sp. nov. strain 2701.</title>
        <authorList>
            <person name="Borowiak M."/>
            <person name="Alssahen M."/>
            <person name="Laemmler C."/>
            <person name="Malorny B."/>
            <person name="Hassan A."/>
            <person name="Prenger-Berninghoff E."/>
            <person name="Ploetz M."/>
            <person name="Abdulmawjood A."/>
        </authorList>
    </citation>
    <scope>NUCLEOTIDE SEQUENCE [LARGE SCALE GENOMIC DNA]</scope>
    <source>
        <strain evidence="3 4">2701</strain>
    </source>
</reference>
<dbReference type="RefSeq" id="WP_168917438.1">
    <property type="nucleotide sequence ID" value="NZ_CP050804.1"/>
</dbReference>
<dbReference type="InterPro" id="IPR001452">
    <property type="entry name" value="SH3_domain"/>
</dbReference>
<proteinExistence type="predicted"/>
<evidence type="ECO:0000256" key="1">
    <source>
        <dbReference type="ARBA" id="ARBA00022443"/>
    </source>
</evidence>
<dbReference type="Gene3D" id="2.30.30.40">
    <property type="entry name" value="SH3 Domains"/>
    <property type="match status" value="1"/>
</dbReference>
<gene>
    <name evidence="3" type="ORF">HC352_02525</name>
</gene>
<keyword evidence="1" id="KW-0728">SH3 domain</keyword>
<sequence>MFVLTCDHQIPNRPPLRVEVDDEVVVEHRTSDWPEFVFVTAYKGSGWVPARHLAIDGNTATVIRPYDTTELAARVGERVERIHNDAQSGWSWCRNDRGEEGWVPNRSLDQLN</sequence>
<dbReference type="SUPFAM" id="SSF50044">
    <property type="entry name" value="SH3-domain"/>
    <property type="match status" value="1"/>
</dbReference>
<dbReference type="Pfam" id="PF07653">
    <property type="entry name" value="SH3_2"/>
    <property type="match status" value="1"/>
</dbReference>
<evidence type="ECO:0000259" key="2">
    <source>
        <dbReference type="PROSITE" id="PS50002"/>
    </source>
</evidence>
<accession>A0A6H2EIV8</accession>
<name>A0A6H2EIV8_9ACTO</name>
<keyword evidence="4" id="KW-1185">Reference proteome</keyword>
<dbReference type="KEGG" id="arca:HC352_02525"/>
<evidence type="ECO:0000313" key="3">
    <source>
        <dbReference type="EMBL" id="QJC21498.1"/>
    </source>
</evidence>
<dbReference type="Proteomes" id="UP000502298">
    <property type="component" value="Chromosome"/>
</dbReference>
<feature type="domain" description="SH3" evidence="2">
    <location>
        <begin position="55"/>
        <end position="112"/>
    </location>
</feature>
<dbReference type="AlphaFoldDB" id="A0A6H2EIV8"/>
<dbReference type="PROSITE" id="PS50002">
    <property type="entry name" value="SH3"/>
    <property type="match status" value="1"/>
</dbReference>
<protein>
    <recommendedName>
        <fullName evidence="2">SH3 domain-containing protein</fullName>
    </recommendedName>
</protein>
<dbReference type="PIRSF" id="PIRSF034961">
    <property type="entry name" value="UCP034961_SH3_2"/>
    <property type="match status" value="1"/>
</dbReference>
<evidence type="ECO:0000313" key="4">
    <source>
        <dbReference type="Proteomes" id="UP000502298"/>
    </source>
</evidence>
<organism evidence="3 4">
    <name type="scientific">Arcanobacterium buesumense</name>
    <dbReference type="NCBI Taxonomy" id="2722751"/>
    <lineage>
        <taxon>Bacteria</taxon>
        <taxon>Bacillati</taxon>
        <taxon>Actinomycetota</taxon>
        <taxon>Actinomycetes</taxon>
        <taxon>Actinomycetales</taxon>
        <taxon>Actinomycetaceae</taxon>
        <taxon>Arcanobacterium</taxon>
    </lineage>
</organism>